<evidence type="ECO:0000256" key="2">
    <source>
        <dbReference type="ARBA" id="ARBA00022553"/>
    </source>
</evidence>
<comment type="function">
    <text evidence="7">May play the central regulatory role in sporulation. It may be an element of the effector pathway responsible for the activation of sporulation genes in response to nutritional stress. Spo0A may act in concert with spo0H (a sigma factor) to control the expression of some genes that are critical to the sporulation process.</text>
</comment>
<dbReference type="Gene3D" id="3.40.50.2300">
    <property type="match status" value="1"/>
</dbReference>
<evidence type="ECO:0000259" key="10">
    <source>
        <dbReference type="PROSITE" id="PS50110"/>
    </source>
</evidence>
<feature type="modified residue" description="4-aspartylphosphate" evidence="8">
    <location>
        <position position="53"/>
    </location>
</feature>
<dbReference type="GeneID" id="35805787"/>
<dbReference type="EMBL" id="PDBW01000001">
    <property type="protein sequence ID" value="PFH03865.1"/>
    <property type="molecule type" value="Genomic_DNA"/>
</dbReference>
<dbReference type="GO" id="GO:0006355">
    <property type="term" value="P:regulation of DNA-templated transcription"/>
    <property type="evidence" value="ECO:0007669"/>
    <property type="project" value="InterPro"/>
</dbReference>
<evidence type="ECO:0000313" key="12">
    <source>
        <dbReference type="EMBL" id="PFH03865.1"/>
    </source>
</evidence>
<dbReference type="InterPro" id="IPR039420">
    <property type="entry name" value="WalR-like"/>
</dbReference>
<feature type="DNA-binding region" description="OmpR/PhoB-type" evidence="9">
    <location>
        <begin position="127"/>
        <end position="226"/>
    </location>
</feature>
<dbReference type="SUPFAM" id="SSF52172">
    <property type="entry name" value="CheY-like"/>
    <property type="match status" value="1"/>
</dbReference>
<evidence type="ECO:0000256" key="3">
    <source>
        <dbReference type="ARBA" id="ARBA00023012"/>
    </source>
</evidence>
<dbReference type="SMART" id="SM00862">
    <property type="entry name" value="Trans_reg_C"/>
    <property type="match status" value="1"/>
</dbReference>
<evidence type="ECO:0000256" key="7">
    <source>
        <dbReference type="ARBA" id="ARBA00024867"/>
    </source>
</evidence>
<dbReference type="Gene3D" id="1.10.10.10">
    <property type="entry name" value="Winged helix-like DNA-binding domain superfamily/Winged helix DNA-binding domain"/>
    <property type="match status" value="1"/>
</dbReference>
<evidence type="ECO:0000259" key="11">
    <source>
        <dbReference type="PROSITE" id="PS51755"/>
    </source>
</evidence>
<dbReference type="FunFam" id="3.40.50.2300:FF:000001">
    <property type="entry name" value="DNA-binding response regulator PhoB"/>
    <property type="match status" value="1"/>
</dbReference>
<dbReference type="InterPro" id="IPR036388">
    <property type="entry name" value="WH-like_DNA-bd_sf"/>
</dbReference>
<comment type="caution">
    <text evidence="12">The sequence shown here is derived from an EMBL/GenBank/DDBJ whole genome shotgun (WGS) entry which is preliminary data.</text>
</comment>
<dbReference type="InterPro" id="IPR001789">
    <property type="entry name" value="Sig_transdc_resp-reg_receiver"/>
</dbReference>
<dbReference type="InterPro" id="IPR011006">
    <property type="entry name" value="CheY-like_superfamily"/>
</dbReference>
<sequence length="228" mass="26262">MGAKILIVEDENDIGSFMVRTLNRKGFNAIRAETGKEALRLVELEKPEVILLDIMLPDIDGFEICKRVSRQHPEISIIMVTARGEDVDKIRGLELGADDYIIKPFNPMELIARIKAVIRRTNKPDNSNEVVIGPLRIDYNCRQVYKNGVVLDLTPREFCLLKVFVNNLNKALTRDEILNWVWGEDYIGDTKTVDVHVRRLREKIEDDPSHPKYIETVWGKGYLFRKGD</sequence>
<dbReference type="InterPro" id="IPR001867">
    <property type="entry name" value="OmpR/PhoB-type_DNA-bd"/>
</dbReference>
<evidence type="ECO:0000256" key="9">
    <source>
        <dbReference type="PROSITE-ProRule" id="PRU01091"/>
    </source>
</evidence>
<evidence type="ECO:0000256" key="6">
    <source>
        <dbReference type="ARBA" id="ARBA00023163"/>
    </source>
</evidence>
<protein>
    <recommendedName>
        <fullName evidence="1">Stage 0 sporulation protein A homolog</fullName>
    </recommendedName>
</protein>
<dbReference type="Gene3D" id="6.10.250.690">
    <property type="match status" value="1"/>
</dbReference>
<gene>
    <name evidence="12" type="ORF">M972_112684</name>
</gene>
<organism evidence="12 13">
    <name type="scientific">Acetivibrio thermocellus AD2</name>
    <dbReference type="NCBI Taxonomy" id="1138384"/>
    <lineage>
        <taxon>Bacteria</taxon>
        <taxon>Bacillati</taxon>
        <taxon>Bacillota</taxon>
        <taxon>Clostridia</taxon>
        <taxon>Eubacteriales</taxon>
        <taxon>Oscillospiraceae</taxon>
        <taxon>Acetivibrio</taxon>
    </lineage>
</organism>
<keyword evidence="3" id="KW-0902">Two-component regulatory system</keyword>
<dbReference type="CDD" id="cd00383">
    <property type="entry name" value="trans_reg_C"/>
    <property type="match status" value="1"/>
</dbReference>
<dbReference type="PANTHER" id="PTHR48111:SF54">
    <property type="entry name" value="STAGE 0 SPORULATION PROTEIN A HOMOLOG"/>
    <property type="match status" value="1"/>
</dbReference>
<evidence type="ECO:0000256" key="1">
    <source>
        <dbReference type="ARBA" id="ARBA00018672"/>
    </source>
</evidence>
<dbReference type="PROSITE" id="PS51755">
    <property type="entry name" value="OMPR_PHOB"/>
    <property type="match status" value="1"/>
</dbReference>
<dbReference type="GO" id="GO:0005829">
    <property type="term" value="C:cytosol"/>
    <property type="evidence" value="ECO:0007669"/>
    <property type="project" value="TreeGrafter"/>
</dbReference>
<dbReference type="FunFam" id="1.10.10.10:FF:000018">
    <property type="entry name" value="DNA-binding response regulator ResD"/>
    <property type="match status" value="1"/>
</dbReference>
<reference evidence="12 13" key="1">
    <citation type="submission" date="2017-09" db="EMBL/GenBank/DDBJ databases">
        <title>Evaluation of Pacific Biosciences Sequencing Technology to Finishing C. thermocellum Genome Sequences.</title>
        <authorList>
            <person name="Brown S."/>
        </authorList>
    </citation>
    <scope>NUCLEOTIDE SEQUENCE [LARGE SCALE GENOMIC DNA]</scope>
    <source>
        <strain evidence="12 13">AD2</strain>
    </source>
</reference>
<dbReference type="Pfam" id="PF00486">
    <property type="entry name" value="Trans_reg_C"/>
    <property type="match status" value="1"/>
</dbReference>
<dbReference type="Pfam" id="PF00072">
    <property type="entry name" value="Response_reg"/>
    <property type="match status" value="1"/>
</dbReference>
<accession>A0AB36TM63</accession>
<dbReference type="AlphaFoldDB" id="A0AB36TM63"/>
<evidence type="ECO:0000256" key="5">
    <source>
        <dbReference type="ARBA" id="ARBA00023125"/>
    </source>
</evidence>
<evidence type="ECO:0000313" key="13">
    <source>
        <dbReference type="Proteomes" id="UP000223596"/>
    </source>
</evidence>
<keyword evidence="6" id="KW-0804">Transcription</keyword>
<evidence type="ECO:0000256" key="4">
    <source>
        <dbReference type="ARBA" id="ARBA00023015"/>
    </source>
</evidence>
<proteinExistence type="predicted"/>
<dbReference type="GO" id="GO:0032993">
    <property type="term" value="C:protein-DNA complex"/>
    <property type="evidence" value="ECO:0007669"/>
    <property type="project" value="TreeGrafter"/>
</dbReference>
<dbReference type="PROSITE" id="PS50110">
    <property type="entry name" value="RESPONSE_REGULATORY"/>
    <property type="match status" value="1"/>
</dbReference>
<dbReference type="RefSeq" id="WP_003513878.1">
    <property type="nucleotide sequence ID" value="NZ_CP013828.1"/>
</dbReference>
<name>A0AB36TM63_ACETH</name>
<dbReference type="GO" id="GO:0000976">
    <property type="term" value="F:transcription cis-regulatory region binding"/>
    <property type="evidence" value="ECO:0007669"/>
    <property type="project" value="TreeGrafter"/>
</dbReference>
<dbReference type="GO" id="GO:0000156">
    <property type="term" value="F:phosphorelay response regulator activity"/>
    <property type="evidence" value="ECO:0007669"/>
    <property type="project" value="TreeGrafter"/>
</dbReference>
<keyword evidence="5 9" id="KW-0238">DNA-binding</keyword>
<keyword evidence="4" id="KW-0805">Transcription regulation</keyword>
<dbReference type="PANTHER" id="PTHR48111">
    <property type="entry name" value="REGULATOR OF RPOS"/>
    <property type="match status" value="1"/>
</dbReference>
<dbReference type="SMART" id="SM00448">
    <property type="entry name" value="REC"/>
    <property type="match status" value="1"/>
</dbReference>
<feature type="domain" description="Response regulatory" evidence="10">
    <location>
        <begin position="4"/>
        <end position="118"/>
    </location>
</feature>
<dbReference type="Proteomes" id="UP000223596">
    <property type="component" value="Unassembled WGS sequence"/>
</dbReference>
<evidence type="ECO:0000256" key="8">
    <source>
        <dbReference type="PROSITE-ProRule" id="PRU00169"/>
    </source>
</evidence>
<feature type="domain" description="OmpR/PhoB-type" evidence="11">
    <location>
        <begin position="127"/>
        <end position="226"/>
    </location>
</feature>
<keyword evidence="2 8" id="KW-0597">Phosphoprotein</keyword>